<sequence>MGCASSSPMVQTAGNDMLKAATHVAEDATKSAEEAVQGVKESMGKTLETAKETVATKVEEVKHDVETTLKDKVHDLDDAKNALLGKLNLNAGKTVETVENSAMAMKEDAADKGETAMDTLHSIEETMTSSSQAMEEAKEMVGLVRTNTETDSLRTSTPEPEIERALANTKTNKEDGDDDEDNPPTPKPTLAELENLSQEVLQQQQHTVNDMLSANDHQADTKIALPTVANTSSTTESNAGSSAMHQSTTYYAISLTPLPLTSASSIATMIAASTAGAGLASLMSATPPPAASEQEVNAQPVKTKAAKRQEKLAAERVRQQKLIQKLLEEKRPGTTEWEKYADMLALFRKYNPHDAFRRGGTLTKFNGHGTAPIRENPLHGMGGGDDDSSDTTSVWGRKSPTRRSSARLAGRLRPTSASQRTVMGNTARRSSNSISSGRKFDYNPHRSRVSERGGSSSVSSGHNLSYLPTSKASAYRLSPSSGTPMPTYAQESVKSPPEMRSQHSLGTNSFQRALEPLWWQQQTHLPQLGQQQGKAGHHTPFSPSRGGSSMPFAAKSAPFSPYSALTRDSSANSLSSQAMYPGRVRLYKSSLDLRLPALLSPLRQPHSHHHHHHHNHHHHLVRQHPPVRNTSSFLATPRTSQPFSITKSYTDLYFSSTNNNKENETSIARDLSPFSPHRHARDKSPYRMRDRCEYCSRKYVT</sequence>
<feature type="region of interest" description="Disordered" evidence="1">
    <location>
        <begin position="658"/>
        <end position="686"/>
    </location>
</feature>
<feature type="region of interest" description="Disordered" evidence="1">
    <location>
        <begin position="527"/>
        <end position="548"/>
    </location>
</feature>
<feature type="region of interest" description="Disordered" evidence="1">
    <location>
        <begin position="603"/>
        <end position="624"/>
    </location>
</feature>
<dbReference type="Proteomes" id="UP000095300">
    <property type="component" value="Unassembled WGS sequence"/>
</dbReference>
<feature type="compositionally biased region" description="Polar residues" evidence="1">
    <location>
        <begin position="462"/>
        <end position="493"/>
    </location>
</feature>
<protein>
    <submittedName>
        <fullName evidence="2">Uncharacterized protein</fullName>
    </submittedName>
</protein>
<evidence type="ECO:0000256" key="1">
    <source>
        <dbReference type="SAM" id="MobiDB-lite"/>
    </source>
</evidence>
<keyword evidence="3" id="KW-1185">Reference proteome</keyword>
<feature type="compositionally biased region" description="Basic and acidic residues" evidence="1">
    <location>
        <begin position="438"/>
        <end position="451"/>
    </location>
</feature>
<organism evidence="2 3">
    <name type="scientific">Stomoxys calcitrans</name>
    <name type="common">Stable fly</name>
    <name type="synonym">Conops calcitrans</name>
    <dbReference type="NCBI Taxonomy" id="35570"/>
    <lineage>
        <taxon>Eukaryota</taxon>
        <taxon>Metazoa</taxon>
        <taxon>Ecdysozoa</taxon>
        <taxon>Arthropoda</taxon>
        <taxon>Hexapoda</taxon>
        <taxon>Insecta</taxon>
        <taxon>Pterygota</taxon>
        <taxon>Neoptera</taxon>
        <taxon>Endopterygota</taxon>
        <taxon>Diptera</taxon>
        <taxon>Brachycera</taxon>
        <taxon>Muscomorpha</taxon>
        <taxon>Muscoidea</taxon>
        <taxon>Muscidae</taxon>
        <taxon>Stomoxys</taxon>
    </lineage>
</organism>
<evidence type="ECO:0000313" key="2">
    <source>
        <dbReference type="EnsemblMetazoa" id="SCAU010207-PA"/>
    </source>
</evidence>
<feature type="region of interest" description="Disordered" evidence="1">
    <location>
        <begin position="145"/>
        <end position="190"/>
    </location>
</feature>
<dbReference type="VEuPathDB" id="VectorBase:SCAU010207"/>
<feature type="region of interest" description="Disordered" evidence="1">
    <location>
        <begin position="361"/>
        <end position="505"/>
    </location>
</feature>
<name>A0A1I8PQL7_STOCA</name>
<feature type="compositionally biased region" description="Polar residues" evidence="1">
    <location>
        <begin position="145"/>
        <end position="158"/>
    </location>
</feature>
<feature type="compositionally biased region" description="Low complexity" evidence="1">
    <location>
        <begin position="452"/>
        <end position="461"/>
    </location>
</feature>
<accession>A0A1I8PQL7</accession>
<dbReference type="AlphaFoldDB" id="A0A1I8PQL7"/>
<evidence type="ECO:0000313" key="3">
    <source>
        <dbReference type="Proteomes" id="UP000095300"/>
    </source>
</evidence>
<dbReference type="EnsemblMetazoa" id="SCAU010207-RA">
    <property type="protein sequence ID" value="SCAU010207-PA"/>
    <property type="gene ID" value="SCAU010207"/>
</dbReference>
<dbReference type="OrthoDB" id="7786524at2759"/>
<proteinExistence type="predicted"/>
<reference evidence="2" key="1">
    <citation type="submission" date="2020-05" db="UniProtKB">
        <authorList>
            <consortium name="EnsemblMetazoa"/>
        </authorList>
    </citation>
    <scope>IDENTIFICATION</scope>
    <source>
        <strain evidence="2">USDA</strain>
    </source>
</reference>
<feature type="compositionally biased region" description="Polar residues" evidence="1">
    <location>
        <begin position="415"/>
        <end position="436"/>
    </location>
</feature>
<gene>
    <name evidence="2" type="primary">106093691</name>
</gene>
<feature type="compositionally biased region" description="Basic residues" evidence="1">
    <location>
        <begin position="605"/>
        <end position="622"/>
    </location>
</feature>
<dbReference type="SUPFAM" id="SSF58113">
    <property type="entry name" value="Apolipoprotein A-I"/>
    <property type="match status" value="1"/>
</dbReference>